<dbReference type="GO" id="GO:0015910">
    <property type="term" value="P:long-chain fatty acid import into peroxisome"/>
    <property type="evidence" value="ECO:0007669"/>
    <property type="project" value="TreeGrafter"/>
</dbReference>
<feature type="transmembrane region" description="Helical" evidence="6">
    <location>
        <begin position="30"/>
        <end position="52"/>
    </location>
</feature>
<dbReference type="WBParaSite" id="TREG1_82230.2">
    <property type="protein sequence ID" value="TREG1_82230.2"/>
    <property type="gene ID" value="TREG1_82230"/>
</dbReference>
<feature type="transmembrane region" description="Helical" evidence="6">
    <location>
        <begin position="149"/>
        <end position="169"/>
    </location>
</feature>
<reference evidence="9 10" key="2">
    <citation type="submission" date="2023-11" db="UniProtKB">
        <authorList>
            <consortium name="WormBaseParasite"/>
        </authorList>
    </citation>
    <scope>IDENTIFICATION</scope>
</reference>
<dbReference type="GO" id="GO:0006635">
    <property type="term" value="P:fatty acid beta-oxidation"/>
    <property type="evidence" value="ECO:0007669"/>
    <property type="project" value="TreeGrafter"/>
</dbReference>
<dbReference type="InterPro" id="IPR050835">
    <property type="entry name" value="ABC_transporter_sub-D"/>
</dbReference>
<dbReference type="InterPro" id="IPR027417">
    <property type="entry name" value="P-loop_NTPase"/>
</dbReference>
<dbReference type="PANTHER" id="PTHR11384">
    <property type="entry name" value="ATP-BINDING CASSETTE, SUB-FAMILY D MEMBER"/>
    <property type="match status" value="1"/>
</dbReference>
<feature type="transmembrane region" description="Helical" evidence="6">
    <location>
        <begin position="269"/>
        <end position="288"/>
    </location>
</feature>
<feature type="transmembrane region" description="Helical" evidence="6">
    <location>
        <begin position="181"/>
        <end position="198"/>
    </location>
</feature>
<sequence>MDKERKSVSFGIRFLINFIRYLWRQLKKECFMPLLFILLLIINAGFYEYAAYQIGLIASNFFAALTTKHYDRFIWTLKLSIMYIFSGSLALGVQNMVMGHLSLILREVLTKNLQNVYLKRRNFYALNTLIDLDNPDQRITQDINVVCDLLTKVIVSVALNPLLIIFYTYMCVNKAGWLGPISAYILFAIFALITRYFASWSSSASYEHQKQEGNFRFIHTKLRCSVESAAFLNFGESLNVIASNSFNQLFHAIRVFINRNSVVFYLTRLNAYCGGVLNYVVLGIVLFNGPIREMSASEITVLISQTSFFLLYLINKLTKLIDLSSDISQLVGVGHRILNLDTYLQDINLYHTPAEYLASSRTQWLFVKSKTFSPVHDVIGGYGDESLQSDVVFQIDHLSVCVPSNPNNILIHDLSLTLRRNEPLLITGPSGVGKTALFRVLAGLWPGLITTQQSNHNHEKNNNDDDNNNAINDSCNFFYSNDLRIIFIPQEFYIPWSTIPLTDFHHRLLTELTPFIELHSCEVQSVYRELHLCYLLLNTANALINSQPLSDWENISRKISTNVHEQNASCNSPQKSMNTKCLLNNYNLESFEKALDLLVEFRLIKAEQCSLLKTILKSYYQDDDKHCQDIVKIYNHSCLPSLLTEICYSGCRVIPPDRKDYGFDQHINYSPGEMQRLTIAAVCFYQPDVVFMDESTSQLSANDEFQAYTSLSRRQITPFSIGHHSSVRQYHTMELQLTPEDYSLISETATTLPKGWKLVRIE</sequence>
<evidence type="ECO:0000256" key="2">
    <source>
        <dbReference type="ARBA" id="ARBA00022448"/>
    </source>
</evidence>
<keyword evidence="8" id="KW-1185">Reference proteome</keyword>
<evidence type="ECO:0000313" key="9">
    <source>
        <dbReference type="WBParaSite" id="TREG1_82230.1"/>
    </source>
</evidence>
<dbReference type="SUPFAM" id="SSF90123">
    <property type="entry name" value="ABC transporter transmembrane region"/>
    <property type="match status" value="1"/>
</dbReference>
<dbReference type="WBParaSite" id="TREG1_82230.1">
    <property type="protein sequence ID" value="TREG1_82230.1"/>
    <property type="gene ID" value="TREG1_82230"/>
</dbReference>
<dbReference type="InterPro" id="IPR011527">
    <property type="entry name" value="ABC1_TM_dom"/>
</dbReference>
<dbReference type="GO" id="GO:0005524">
    <property type="term" value="F:ATP binding"/>
    <property type="evidence" value="ECO:0007669"/>
    <property type="project" value="InterPro"/>
</dbReference>
<evidence type="ECO:0000256" key="1">
    <source>
        <dbReference type="ARBA" id="ARBA00008575"/>
    </source>
</evidence>
<keyword evidence="4 6" id="KW-1133">Transmembrane helix</keyword>
<dbReference type="Gene3D" id="1.20.1560.10">
    <property type="entry name" value="ABC transporter type 1, transmembrane domain"/>
    <property type="match status" value="1"/>
</dbReference>
<evidence type="ECO:0000313" key="8">
    <source>
        <dbReference type="Proteomes" id="UP000050795"/>
    </source>
</evidence>
<proteinExistence type="inferred from homology"/>
<dbReference type="WBParaSite" id="TREG1_82230.3">
    <property type="protein sequence ID" value="TREG1_82230.3"/>
    <property type="gene ID" value="TREG1_82230"/>
</dbReference>
<evidence type="ECO:0000313" key="10">
    <source>
        <dbReference type="WBParaSite" id="TREG1_82230.2"/>
    </source>
</evidence>
<evidence type="ECO:0000256" key="6">
    <source>
        <dbReference type="SAM" id="Phobius"/>
    </source>
</evidence>
<dbReference type="GO" id="GO:0016887">
    <property type="term" value="F:ATP hydrolysis activity"/>
    <property type="evidence" value="ECO:0007669"/>
    <property type="project" value="InterPro"/>
</dbReference>
<dbReference type="PANTHER" id="PTHR11384:SF59">
    <property type="entry name" value="LYSOSOMAL COBALAMIN TRANSPORTER ABCD4"/>
    <property type="match status" value="1"/>
</dbReference>
<evidence type="ECO:0000256" key="5">
    <source>
        <dbReference type="ARBA" id="ARBA00023136"/>
    </source>
</evidence>
<dbReference type="GO" id="GO:0140359">
    <property type="term" value="F:ABC-type transporter activity"/>
    <property type="evidence" value="ECO:0007669"/>
    <property type="project" value="InterPro"/>
</dbReference>
<feature type="transmembrane region" description="Helical" evidence="6">
    <location>
        <begin position="72"/>
        <end position="93"/>
    </location>
</feature>
<feature type="domain" description="ABC transmembrane type-1" evidence="7">
    <location>
        <begin position="137"/>
        <end position="329"/>
    </location>
</feature>
<dbReference type="InterPro" id="IPR036640">
    <property type="entry name" value="ABC1_TM_sf"/>
</dbReference>
<dbReference type="SUPFAM" id="SSF52540">
    <property type="entry name" value="P-loop containing nucleoside triphosphate hydrolases"/>
    <property type="match status" value="1"/>
</dbReference>
<dbReference type="InterPro" id="IPR003439">
    <property type="entry name" value="ABC_transporter-like_ATP-bd"/>
</dbReference>
<evidence type="ECO:0000256" key="4">
    <source>
        <dbReference type="ARBA" id="ARBA00022989"/>
    </source>
</evidence>
<dbReference type="AlphaFoldDB" id="A0AA85KF09"/>
<dbReference type="Gene3D" id="3.40.50.300">
    <property type="entry name" value="P-loop containing nucleotide triphosphate hydrolases"/>
    <property type="match status" value="1"/>
</dbReference>
<dbReference type="PROSITE" id="PS50929">
    <property type="entry name" value="ABC_TM1F"/>
    <property type="match status" value="1"/>
</dbReference>
<dbReference type="Proteomes" id="UP000050795">
    <property type="component" value="Unassembled WGS sequence"/>
</dbReference>
<dbReference type="GO" id="GO:0042760">
    <property type="term" value="P:very long-chain fatty acid catabolic process"/>
    <property type="evidence" value="ECO:0007669"/>
    <property type="project" value="TreeGrafter"/>
</dbReference>
<keyword evidence="5 6" id="KW-0472">Membrane</keyword>
<accession>A0AA85KF09</accession>
<evidence type="ECO:0000256" key="3">
    <source>
        <dbReference type="ARBA" id="ARBA00022692"/>
    </source>
</evidence>
<evidence type="ECO:0000259" key="7">
    <source>
        <dbReference type="PROSITE" id="PS50929"/>
    </source>
</evidence>
<dbReference type="Pfam" id="PF00005">
    <property type="entry name" value="ABC_tran"/>
    <property type="match status" value="1"/>
</dbReference>
<name>A0AA85KF09_TRIRE</name>
<protein>
    <recommendedName>
        <fullName evidence="7">ABC transmembrane type-1 domain-containing protein</fullName>
    </recommendedName>
</protein>
<keyword evidence="2" id="KW-0813">Transport</keyword>
<dbReference type="GO" id="GO:0007031">
    <property type="term" value="P:peroxisome organization"/>
    <property type="evidence" value="ECO:0007669"/>
    <property type="project" value="TreeGrafter"/>
</dbReference>
<keyword evidence="3 6" id="KW-0812">Transmembrane</keyword>
<dbReference type="Pfam" id="PF06472">
    <property type="entry name" value="ABC_membrane_2"/>
    <property type="match status" value="1"/>
</dbReference>
<reference evidence="8" key="1">
    <citation type="submission" date="2022-06" db="EMBL/GenBank/DDBJ databases">
        <authorList>
            <person name="Berger JAMES D."/>
            <person name="Berger JAMES D."/>
        </authorList>
    </citation>
    <scope>NUCLEOTIDE SEQUENCE [LARGE SCALE GENOMIC DNA]</scope>
</reference>
<dbReference type="GO" id="GO:0005778">
    <property type="term" value="C:peroxisomal membrane"/>
    <property type="evidence" value="ECO:0007669"/>
    <property type="project" value="TreeGrafter"/>
</dbReference>
<dbReference type="GO" id="GO:0005324">
    <property type="term" value="F:long-chain fatty acid transmembrane transporter activity"/>
    <property type="evidence" value="ECO:0007669"/>
    <property type="project" value="TreeGrafter"/>
</dbReference>
<organism evidence="8 10">
    <name type="scientific">Trichobilharzia regenti</name>
    <name type="common">Nasal bird schistosome</name>
    <dbReference type="NCBI Taxonomy" id="157069"/>
    <lineage>
        <taxon>Eukaryota</taxon>
        <taxon>Metazoa</taxon>
        <taxon>Spiralia</taxon>
        <taxon>Lophotrochozoa</taxon>
        <taxon>Platyhelminthes</taxon>
        <taxon>Trematoda</taxon>
        <taxon>Digenea</taxon>
        <taxon>Strigeidida</taxon>
        <taxon>Schistosomatoidea</taxon>
        <taxon>Schistosomatidae</taxon>
        <taxon>Trichobilharzia</taxon>
    </lineage>
</organism>
<comment type="similarity">
    <text evidence="1">Belongs to the ABC transporter superfamily. ABCD family. Peroxisomal fatty acyl CoA transporter (TC 3.A.1.203) subfamily.</text>
</comment>